<dbReference type="InterPro" id="IPR018391">
    <property type="entry name" value="PQQ_b-propeller_rpt"/>
</dbReference>
<dbReference type="Pfam" id="PF13360">
    <property type="entry name" value="PQQ_2"/>
    <property type="match status" value="1"/>
</dbReference>
<evidence type="ECO:0000259" key="2">
    <source>
        <dbReference type="Pfam" id="PF13360"/>
    </source>
</evidence>
<sequence>MKTPVLILFILSSIGGLKAQSLQGLVFEDLNQNGYWDKNEPYLNQVRISDGYDVATTAPKGSFNIQVQPESRFLSITTPSGYKPLLKHYITIDPNIGQYLFPLIKDNRQSTDKTRLLQITDSETSNRGPWVDNLKNYAVNQSVSFLLHTGDICYEPGLQMHADKINSTEMGLPTYYTVGNHDLVKGQYGERMFEDLFGPTYYSFESGPVHMVVTPMLHGDHAPRYTKDQVIRWLKKDLALKDPKKPLVFVNHNYIADADFVLKGESESIDLKNYNLKAWLYGHWHNNYIYQHHGVYVICSAPPHRGGIDNAAGQFLSIELNTDGVSNIRPIYSNLTQHLELISPSHSTKNPTQKEKLIDVVAYDSERQIISVDATALVDNSQQISTQLSPQGDWHWKGSLDTKQAIHSLNIMVKYNDGKILSRNYPMPTSSGTITKLWSTTLDAAVWRSKPLISKDKIYFGAMDDGFGKPLGVYALNKESGKVIWYSPTTNSIKNELQLINNTLLATDVEGNAYALNAENGKTIWDNKVSHPTIPAFVSGPTVDQQYYYTGTGTTYRKIAIAKGETQWTSTGTQGGEASPAAMSLYKDQLFVGVNWNALYALNKNNGEVLWKNNDRALIFRSAAVSFAKDTLYAVGSGSIYKFNPADGQVYHKKETEDNLNVMGAPLILDHLLILGTGTGGVKAYDRGSLTEKWQFQTENALVYTSPYTGPEQSPRIATVEPSILQHKGRLYVGASDGHLYILSLAGELLQKINFGAPIFADPVIVNDRLYVADFSGTVTCFKL</sequence>
<reference evidence="4" key="1">
    <citation type="journal article" date="2019" name="Int. J. Syst. Evol. Microbiol.">
        <title>The Global Catalogue of Microorganisms (GCM) 10K type strain sequencing project: providing services to taxonomists for standard genome sequencing and annotation.</title>
        <authorList>
            <consortium name="The Broad Institute Genomics Platform"/>
            <consortium name="The Broad Institute Genome Sequencing Center for Infectious Disease"/>
            <person name="Wu L."/>
            <person name="Ma J."/>
        </authorList>
    </citation>
    <scope>NUCLEOTIDE SEQUENCE [LARGE SCALE GENOMIC DNA]</scope>
    <source>
        <strain evidence="4">KCTC 52298</strain>
    </source>
</reference>
<dbReference type="PANTHER" id="PTHR34512">
    <property type="entry name" value="CELL SURFACE PROTEIN"/>
    <property type="match status" value="1"/>
</dbReference>
<dbReference type="PANTHER" id="PTHR34512:SF30">
    <property type="entry name" value="OUTER MEMBRANE PROTEIN ASSEMBLY FACTOR BAMB"/>
    <property type="match status" value="1"/>
</dbReference>
<dbReference type="Pfam" id="PF00149">
    <property type="entry name" value="Metallophos"/>
    <property type="match status" value="1"/>
</dbReference>
<dbReference type="Gene3D" id="2.130.10.10">
    <property type="entry name" value="YVTN repeat-like/Quinoprotein amine dehydrogenase"/>
    <property type="match status" value="2"/>
</dbReference>
<feature type="domain" description="Pyrrolo-quinoline quinone repeat" evidence="2">
    <location>
        <begin position="473"/>
        <end position="613"/>
    </location>
</feature>
<dbReference type="RefSeq" id="WP_210356382.1">
    <property type="nucleotide sequence ID" value="NZ_JAEQMU010000009.1"/>
</dbReference>
<evidence type="ECO:0000313" key="3">
    <source>
        <dbReference type="EMBL" id="MFD2553085.1"/>
    </source>
</evidence>
<gene>
    <name evidence="3" type="ORF">ACFSQW_01690</name>
</gene>
<dbReference type="EMBL" id="JBHULD010000003">
    <property type="protein sequence ID" value="MFD2553085.1"/>
    <property type="molecule type" value="Genomic_DNA"/>
</dbReference>
<keyword evidence="4" id="KW-1185">Reference proteome</keyword>
<dbReference type="SUPFAM" id="SSF50998">
    <property type="entry name" value="Quinoprotein alcohol dehydrogenase-like"/>
    <property type="match status" value="2"/>
</dbReference>
<comment type="caution">
    <text evidence="3">The sequence shown here is derived from an EMBL/GenBank/DDBJ whole genome shotgun (WGS) entry which is preliminary data.</text>
</comment>
<dbReference type="Proteomes" id="UP001597440">
    <property type="component" value="Unassembled WGS sequence"/>
</dbReference>
<evidence type="ECO:0000313" key="4">
    <source>
        <dbReference type="Proteomes" id="UP001597440"/>
    </source>
</evidence>
<dbReference type="InterPro" id="IPR002372">
    <property type="entry name" value="PQQ_rpt_dom"/>
</dbReference>
<organism evidence="3 4">
    <name type="scientific">Sphingobacterium tabacisoli</name>
    <dbReference type="NCBI Taxonomy" id="2044855"/>
    <lineage>
        <taxon>Bacteria</taxon>
        <taxon>Pseudomonadati</taxon>
        <taxon>Bacteroidota</taxon>
        <taxon>Sphingobacteriia</taxon>
        <taxon>Sphingobacteriales</taxon>
        <taxon>Sphingobacteriaceae</taxon>
        <taxon>Sphingobacterium</taxon>
    </lineage>
</organism>
<dbReference type="SMART" id="SM00564">
    <property type="entry name" value="PQQ"/>
    <property type="match status" value="6"/>
</dbReference>
<dbReference type="InterPro" id="IPR011047">
    <property type="entry name" value="Quinoprotein_ADH-like_sf"/>
</dbReference>
<accession>A0ABW5KYL9</accession>
<evidence type="ECO:0000259" key="1">
    <source>
        <dbReference type="Pfam" id="PF00149"/>
    </source>
</evidence>
<dbReference type="InterPro" id="IPR004843">
    <property type="entry name" value="Calcineurin-like_PHP"/>
</dbReference>
<dbReference type="SUPFAM" id="SSF56300">
    <property type="entry name" value="Metallo-dependent phosphatases"/>
    <property type="match status" value="1"/>
</dbReference>
<name>A0ABW5KYL9_9SPHI</name>
<proteinExistence type="predicted"/>
<dbReference type="InterPro" id="IPR015943">
    <property type="entry name" value="WD40/YVTN_repeat-like_dom_sf"/>
</dbReference>
<protein>
    <submittedName>
        <fullName evidence="3">PQQ-binding-like beta-propeller repeat protein</fullName>
    </submittedName>
</protein>
<dbReference type="InterPro" id="IPR029052">
    <property type="entry name" value="Metallo-depent_PP-like"/>
</dbReference>
<dbReference type="Gene3D" id="3.60.21.10">
    <property type="match status" value="1"/>
</dbReference>
<feature type="domain" description="Calcineurin-like phosphoesterase" evidence="1">
    <location>
        <begin position="131"/>
        <end position="286"/>
    </location>
</feature>